<evidence type="ECO:0000313" key="1">
    <source>
        <dbReference type="EMBL" id="GIY05948.1"/>
    </source>
</evidence>
<protein>
    <submittedName>
        <fullName evidence="1">Uncharacterized protein</fullName>
    </submittedName>
</protein>
<dbReference type="AlphaFoldDB" id="A0AAV4Q7E1"/>
<proteinExistence type="predicted"/>
<name>A0AAV4Q7E1_9ARAC</name>
<keyword evidence="2" id="KW-1185">Reference proteome</keyword>
<evidence type="ECO:0000313" key="2">
    <source>
        <dbReference type="Proteomes" id="UP001054837"/>
    </source>
</evidence>
<dbReference type="Proteomes" id="UP001054837">
    <property type="component" value="Unassembled WGS sequence"/>
</dbReference>
<comment type="caution">
    <text evidence="1">The sequence shown here is derived from an EMBL/GenBank/DDBJ whole genome shotgun (WGS) entry which is preliminary data.</text>
</comment>
<accession>A0AAV4Q7E1</accession>
<organism evidence="1 2">
    <name type="scientific">Caerostris darwini</name>
    <dbReference type="NCBI Taxonomy" id="1538125"/>
    <lineage>
        <taxon>Eukaryota</taxon>
        <taxon>Metazoa</taxon>
        <taxon>Ecdysozoa</taxon>
        <taxon>Arthropoda</taxon>
        <taxon>Chelicerata</taxon>
        <taxon>Arachnida</taxon>
        <taxon>Araneae</taxon>
        <taxon>Araneomorphae</taxon>
        <taxon>Entelegynae</taxon>
        <taxon>Araneoidea</taxon>
        <taxon>Araneidae</taxon>
        <taxon>Caerostris</taxon>
    </lineage>
</organism>
<dbReference type="EMBL" id="BPLQ01004155">
    <property type="protein sequence ID" value="GIY05948.1"/>
    <property type="molecule type" value="Genomic_DNA"/>
</dbReference>
<feature type="non-terminal residue" evidence="1">
    <location>
        <position position="1"/>
    </location>
</feature>
<sequence length="100" mass="11493">IEHHKCGIVSDQEHMFIPEHICPGYTGCLTLKKKGIPMNICCDDVLRALGCQQDPYNIVEEKREDPFPGPPPTVDYLQEKDRCSNGVWRRSKSQTKHEKQ</sequence>
<gene>
    <name evidence="1" type="primary">AVEN_184919_1</name>
    <name evidence="1" type="ORF">CDAR_296981</name>
</gene>
<reference evidence="1 2" key="1">
    <citation type="submission" date="2021-06" db="EMBL/GenBank/DDBJ databases">
        <title>Caerostris darwini draft genome.</title>
        <authorList>
            <person name="Kono N."/>
            <person name="Arakawa K."/>
        </authorList>
    </citation>
    <scope>NUCLEOTIDE SEQUENCE [LARGE SCALE GENOMIC DNA]</scope>
</reference>